<gene>
    <name evidence="2" type="ORF">CU098_003465</name>
</gene>
<evidence type="ECO:0000313" key="3">
    <source>
        <dbReference type="Proteomes" id="UP000253551"/>
    </source>
</evidence>
<feature type="chain" id="PRO_5016811632" evidence="1">
    <location>
        <begin position="21"/>
        <end position="133"/>
    </location>
</feature>
<evidence type="ECO:0000256" key="1">
    <source>
        <dbReference type="SAM" id="SignalP"/>
    </source>
</evidence>
<feature type="signal peptide" evidence="1">
    <location>
        <begin position="1"/>
        <end position="20"/>
    </location>
</feature>
<evidence type="ECO:0000313" key="2">
    <source>
        <dbReference type="EMBL" id="RCI05494.1"/>
    </source>
</evidence>
<dbReference type="AlphaFoldDB" id="A0A367KTF9"/>
<proteinExistence type="predicted"/>
<comment type="caution">
    <text evidence="2">The sequence shown here is derived from an EMBL/GenBank/DDBJ whole genome shotgun (WGS) entry which is preliminary data.</text>
</comment>
<dbReference type="Proteomes" id="UP000253551">
    <property type="component" value="Unassembled WGS sequence"/>
</dbReference>
<keyword evidence="3" id="KW-1185">Reference proteome</keyword>
<protein>
    <submittedName>
        <fullName evidence="2">Uncharacterized protein</fullName>
    </submittedName>
</protein>
<dbReference type="EMBL" id="PJQM01000374">
    <property type="protein sequence ID" value="RCI05494.1"/>
    <property type="molecule type" value="Genomic_DNA"/>
</dbReference>
<name>A0A367KTF9_RHIST</name>
<reference evidence="2 3" key="1">
    <citation type="journal article" date="2018" name="G3 (Bethesda)">
        <title>Phylogenetic and Phylogenomic Definition of Rhizopus Species.</title>
        <authorList>
            <person name="Gryganskyi A.P."/>
            <person name="Golan J."/>
            <person name="Dolatabadi S."/>
            <person name="Mondo S."/>
            <person name="Robb S."/>
            <person name="Idnurm A."/>
            <person name="Muszewska A."/>
            <person name="Steczkiewicz K."/>
            <person name="Masonjones S."/>
            <person name="Liao H.L."/>
            <person name="Gajdeczka M.T."/>
            <person name="Anike F."/>
            <person name="Vuek A."/>
            <person name="Anishchenko I.M."/>
            <person name="Voigt K."/>
            <person name="de Hoog G.S."/>
            <person name="Smith M.E."/>
            <person name="Heitman J."/>
            <person name="Vilgalys R."/>
            <person name="Stajich J.E."/>
        </authorList>
    </citation>
    <scope>NUCLEOTIDE SEQUENCE [LARGE SCALE GENOMIC DNA]</scope>
    <source>
        <strain evidence="2 3">LSU 92-RS-03</strain>
    </source>
</reference>
<dbReference type="OrthoDB" id="2249545at2759"/>
<keyword evidence="1" id="KW-0732">Signal</keyword>
<organism evidence="2 3">
    <name type="scientific">Rhizopus stolonifer</name>
    <name type="common">Rhizopus nigricans</name>
    <dbReference type="NCBI Taxonomy" id="4846"/>
    <lineage>
        <taxon>Eukaryota</taxon>
        <taxon>Fungi</taxon>
        <taxon>Fungi incertae sedis</taxon>
        <taxon>Mucoromycota</taxon>
        <taxon>Mucoromycotina</taxon>
        <taxon>Mucoromycetes</taxon>
        <taxon>Mucorales</taxon>
        <taxon>Mucorineae</taxon>
        <taxon>Rhizopodaceae</taxon>
        <taxon>Rhizopus</taxon>
    </lineage>
</organism>
<accession>A0A367KTF9</accession>
<sequence length="133" mass="14856">MKFANIISITSLFFFSVISAQEQQCEGVEILYPKTDSIIERSQDGSSTYLLLGNTGSTESSLLKVSLVHAEDQGDIEEEVWTGSDKLLRVSAVQHDLTKIDSKSLPNTFWFRVLVNQHDVQCQLNSGKFKINA</sequence>